<dbReference type="AlphaFoldDB" id="A0A9Q9B086"/>
<evidence type="ECO:0000256" key="6">
    <source>
        <dbReference type="SAM" id="MobiDB-lite"/>
    </source>
</evidence>
<keyword evidence="4" id="KW-1015">Disulfide bond</keyword>
<evidence type="ECO:0000313" key="10">
    <source>
        <dbReference type="Proteomes" id="UP001056384"/>
    </source>
</evidence>
<evidence type="ECO:0000256" key="5">
    <source>
        <dbReference type="ARBA" id="ARBA00023180"/>
    </source>
</evidence>
<name>A0A9Q9B086_9PEZI</name>
<evidence type="ECO:0000256" key="7">
    <source>
        <dbReference type="SAM" id="SignalP"/>
    </source>
</evidence>
<dbReference type="SUPFAM" id="SSF57625">
    <property type="entry name" value="Invertebrate chitin-binding proteins"/>
    <property type="match status" value="1"/>
</dbReference>
<feature type="region of interest" description="Disordered" evidence="6">
    <location>
        <begin position="100"/>
        <end position="120"/>
    </location>
</feature>
<keyword evidence="10" id="KW-1185">Reference proteome</keyword>
<evidence type="ECO:0000313" key="9">
    <source>
        <dbReference type="EMBL" id="USW54951.1"/>
    </source>
</evidence>
<keyword evidence="3" id="KW-0677">Repeat</keyword>
<evidence type="ECO:0000256" key="1">
    <source>
        <dbReference type="ARBA" id="ARBA00022669"/>
    </source>
</evidence>
<protein>
    <submittedName>
        <fullName evidence="9">Chitin binding domain-containing protein</fullName>
    </submittedName>
</protein>
<dbReference type="Gene3D" id="2.170.140.10">
    <property type="entry name" value="Chitin binding domain"/>
    <property type="match status" value="1"/>
</dbReference>
<sequence length="120" mass="13016">MFKPATLLISLAALTALASGQGTDFTCPSADISSTRCMGPKDCLYPDPNSCEGYIQCAPADETYTTGLIYHMPCPAGLLWNDVQKWCDWPENATCEQVETSNTQVNAAQQDNKSNDGYHS</sequence>
<dbReference type="PANTHER" id="PTHR23301">
    <property type="entry name" value="CHITIN BINDING PERITROPHIN-A"/>
    <property type="match status" value="1"/>
</dbReference>
<evidence type="ECO:0000256" key="3">
    <source>
        <dbReference type="ARBA" id="ARBA00022737"/>
    </source>
</evidence>
<feature type="signal peptide" evidence="7">
    <location>
        <begin position="1"/>
        <end position="20"/>
    </location>
</feature>
<dbReference type="PANTHER" id="PTHR23301:SF0">
    <property type="entry name" value="CHITIN-BINDING TYPE-2 DOMAIN-CONTAINING PROTEIN-RELATED"/>
    <property type="match status" value="1"/>
</dbReference>
<dbReference type="InterPro" id="IPR002557">
    <property type="entry name" value="Chitin-bd_dom"/>
</dbReference>
<gene>
    <name evidence="9" type="ORF">Slin15195_G082700</name>
</gene>
<dbReference type="PROSITE" id="PS50940">
    <property type="entry name" value="CHIT_BIND_II"/>
    <property type="match status" value="1"/>
</dbReference>
<evidence type="ECO:0000256" key="2">
    <source>
        <dbReference type="ARBA" id="ARBA00022729"/>
    </source>
</evidence>
<dbReference type="GO" id="GO:0005576">
    <property type="term" value="C:extracellular region"/>
    <property type="evidence" value="ECO:0007669"/>
    <property type="project" value="InterPro"/>
</dbReference>
<dbReference type="GO" id="GO:0008061">
    <property type="term" value="F:chitin binding"/>
    <property type="evidence" value="ECO:0007669"/>
    <property type="project" value="UniProtKB-KW"/>
</dbReference>
<organism evidence="9 10">
    <name type="scientific">Septoria linicola</name>
    <dbReference type="NCBI Taxonomy" id="215465"/>
    <lineage>
        <taxon>Eukaryota</taxon>
        <taxon>Fungi</taxon>
        <taxon>Dikarya</taxon>
        <taxon>Ascomycota</taxon>
        <taxon>Pezizomycotina</taxon>
        <taxon>Dothideomycetes</taxon>
        <taxon>Dothideomycetidae</taxon>
        <taxon>Mycosphaerellales</taxon>
        <taxon>Mycosphaerellaceae</taxon>
        <taxon>Septoria</taxon>
    </lineage>
</organism>
<keyword evidence="1" id="KW-0147">Chitin-binding</keyword>
<dbReference type="Pfam" id="PF01607">
    <property type="entry name" value="CBM_14"/>
    <property type="match status" value="1"/>
</dbReference>
<proteinExistence type="predicted"/>
<keyword evidence="2 7" id="KW-0732">Signal</keyword>
<dbReference type="InterPro" id="IPR051940">
    <property type="entry name" value="Chitin_bind-dev_reg"/>
</dbReference>
<dbReference type="SMART" id="SM00494">
    <property type="entry name" value="ChtBD2"/>
    <property type="match status" value="1"/>
</dbReference>
<dbReference type="EMBL" id="CP099424">
    <property type="protein sequence ID" value="USW54951.1"/>
    <property type="molecule type" value="Genomic_DNA"/>
</dbReference>
<dbReference type="Proteomes" id="UP001056384">
    <property type="component" value="Chromosome 7"/>
</dbReference>
<feature type="domain" description="Chitin-binding type-2" evidence="8">
    <location>
        <begin position="34"/>
        <end position="97"/>
    </location>
</feature>
<evidence type="ECO:0000256" key="4">
    <source>
        <dbReference type="ARBA" id="ARBA00023157"/>
    </source>
</evidence>
<feature type="chain" id="PRO_5040462592" evidence="7">
    <location>
        <begin position="21"/>
        <end position="120"/>
    </location>
</feature>
<reference evidence="9" key="1">
    <citation type="submission" date="2022-06" db="EMBL/GenBank/DDBJ databases">
        <title>Complete genome sequences of two strains of the flax pathogen Septoria linicola.</title>
        <authorList>
            <person name="Lapalu N."/>
            <person name="Simon A."/>
            <person name="Demenou B."/>
            <person name="Paumier D."/>
            <person name="Guillot M.-P."/>
            <person name="Gout L."/>
            <person name="Valade R."/>
        </authorList>
    </citation>
    <scope>NUCLEOTIDE SEQUENCE</scope>
    <source>
        <strain evidence="9">SE15195</strain>
    </source>
</reference>
<feature type="compositionally biased region" description="Polar residues" evidence="6">
    <location>
        <begin position="100"/>
        <end position="112"/>
    </location>
</feature>
<evidence type="ECO:0000259" key="8">
    <source>
        <dbReference type="PROSITE" id="PS50940"/>
    </source>
</evidence>
<dbReference type="InterPro" id="IPR036508">
    <property type="entry name" value="Chitin-bd_dom_sf"/>
</dbReference>
<accession>A0A9Q9B086</accession>
<keyword evidence="5" id="KW-0325">Glycoprotein</keyword>